<dbReference type="Proteomes" id="UP000006578">
    <property type="component" value="Chromosome"/>
</dbReference>
<keyword evidence="2" id="KW-1185">Reference proteome</keyword>
<dbReference type="STRING" id="317655.Sala_2077"/>
<dbReference type="RefSeq" id="WP_011542362.1">
    <property type="nucleotide sequence ID" value="NC_008048.1"/>
</dbReference>
<dbReference type="AlphaFoldDB" id="Q1GRD6"/>
<sequence>MSQPFSRILHPFDVDRHPRPEPEVARALLARWTSDRAAPCSRSVLRRPPGAYRARTTRDVQAALRMIDGRSGGRPRPQ</sequence>
<dbReference type="EMBL" id="CP000356">
    <property type="protein sequence ID" value="ABF53786.1"/>
    <property type="molecule type" value="Genomic_DNA"/>
</dbReference>
<dbReference type="OrthoDB" id="7477898at2"/>
<proteinExistence type="predicted"/>
<dbReference type="KEGG" id="sal:Sala_2077"/>
<dbReference type="HOGENOM" id="CLU_186916_0_0_5"/>
<name>Q1GRD6_SPHAL</name>
<reference evidence="1 2" key="1">
    <citation type="journal article" date="2009" name="Proc. Natl. Acad. Sci. U.S.A.">
        <title>The genomic basis of trophic strategy in marine bacteria.</title>
        <authorList>
            <person name="Lauro F.M."/>
            <person name="McDougald D."/>
            <person name="Thomas T."/>
            <person name="Williams T.J."/>
            <person name="Egan S."/>
            <person name="Rice S."/>
            <person name="DeMaere M.Z."/>
            <person name="Ting L."/>
            <person name="Ertan H."/>
            <person name="Johnson J."/>
            <person name="Ferriera S."/>
            <person name="Lapidus A."/>
            <person name="Anderson I."/>
            <person name="Kyrpides N."/>
            <person name="Munk A.C."/>
            <person name="Detter C."/>
            <person name="Han C.S."/>
            <person name="Brown M.V."/>
            <person name="Robb F.T."/>
            <person name="Kjelleberg S."/>
            <person name="Cavicchioli R."/>
        </authorList>
    </citation>
    <scope>NUCLEOTIDE SEQUENCE [LARGE SCALE GENOMIC DNA]</scope>
    <source>
        <strain evidence="2">DSM 13593 / LMG 18877 / RB2256</strain>
    </source>
</reference>
<dbReference type="eggNOG" id="ENOG5033AXH">
    <property type="taxonomic scope" value="Bacteria"/>
</dbReference>
<organism evidence="1 2">
    <name type="scientific">Sphingopyxis alaskensis (strain DSM 13593 / LMG 18877 / RB2256)</name>
    <name type="common">Sphingomonas alaskensis</name>
    <dbReference type="NCBI Taxonomy" id="317655"/>
    <lineage>
        <taxon>Bacteria</taxon>
        <taxon>Pseudomonadati</taxon>
        <taxon>Pseudomonadota</taxon>
        <taxon>Alphaproteobacteria</taxon>
        <taxon>Sphingomonadales</taxon>
        <taxon>Sphingomonadaceae</taxon>
        <taxon>Sphingopyxis</taxon>
    </lineage>
</organism>
<gene>
    <name evidence="1" type="ordered locus">Sala_2077</name>
</gene>
<evidence type="ECO:0000313" key="2">
    <source>
        <dbReference type="Proteomes" id="UP000006578"/>
    </source>
</evidence>
<accession>Q1GRD6</accession>
<protein>
    <submittedName>
        <fullName evidence="1">Uncharacterized protein</fullName>
    </submittedName>
</protein>
<evidence type="ECO:0000313" key="1">
    <source>
        <dbReference type="EMBL" id="ABF53786.1"/>
    </source>
</evidence>